<dbReference type="NCBIfam" id="NF001824">
    <property type="entry name" value="PRK00558.1-5"/>
    <property type="match status" value="1"/>
</dbReference>
<keyword evidence="2 7" id="KW-0227">DNA damage</keyword>
<dbReference type="InterPro" id="IPR004791">
    <property type="entry name" value="UvrC"/>
</dbReference>
<dbReference type="Pfam" id="PF02151">
    <property type="entry name" value="UVR"/>
    <property type="match status" value="1"/>
</dbReference>
<keyword evidence="3 7" id="KW-0228">DNA excision</keyword>
<dbReference type="InterPro" id="IPR010994">
    <property type="entry name" value="RuvA_2-like"/>
</dbReference>
<dbReference type="SUPFAM" id="SSF82771">
    <property type="entry name" value="GIY-YIG endonuclease"/>
    <property type="match status" value="1"/>
</dbReference>
<dbReference type="SUPFAM" id="SSF47781">
    <property type="entry name" value="RuvA domain 2-like"/>
    <property type="match status" value="1"/>
</dbReference>
<name>A0A432AUT2_CHLPH</name>
<evidence type="ECO:0000256" key="4">
    <source>
        <dbReference type="ARBA" id="ARBA00022881"/>
    </source>
</evidence>
<dbReference type="Pfam" id="PF01541">
    <property type="entry name" value="GIY-YIG"/>
    <property type="match status" value="1"/>
</dbReference>
<comment type="subcellular location">
    <subcellularLocation>
        <location evidence="7">Cytoplasm</location>
    </subcellularLocation>
</comment>
<evidence type="ECO:0000256" key="8">
    <source>
        <dbReference type="SAM" id="MobiDB-lite"/>
    </source>
</evidence>
<keyword evidence="5 7" id="KW-0234">DNA repair</keyword>
<dbReference type="HAMAP" id="MF_00203">
    <property type="entry name" value="UvrC"/>
    <property type="match status" value="1"/>
</dbReference>
<dbReference type="PROSITE" id="PS50151">
    <property type="entry name" value="UVR"/>
    <property type="match status" value="1"/>
</dbReference>
<dbReference type="PANTHER" id="PTHR30562:SF1">
    <property type="entry name" value="UVRABC SYSTEM PROTEIN C"/>
    <property type="match status" value="1"/>
</dbReference>
<dbReference type="Pfam" id="PF08459">
    <property type="entry name" value="UvrC_RNaseH_dom"/>
    <property type="match status" value="1"/>
</dbReference>
<dbReference type="GO" id="GO:0009380">
    <property type="term" value="C:excinuclease repair complex"/>
    <property type="evidence" value="ECO:0007669"/>
    <property type="project" value="InterPro"/>
</dbReference>
<gene>
    <name evidence="7" type="primary">uvrC</name>
    <name evidence="12" type="ORF">EKD02_04905</name>
</gene>
<organism evidence="12 13">
    <name type="scientific">Chlorobium phaeovibrioides</name>
    <dbReference type="NCBI Taxonomy" id="1094"/>
    <lineage>
        <taxon>Bacteria</taxon>
        <taxon>Pseudomonadati</taxon>
        <taxon>Chlorobiota</taxon>
        <taxon>Chlorobiia</taxon>
        <taxon>Chlorobiales</taxon>
        <taxon>Chlorobiaceae</taxon>
        <taxon>Chlorobium/Pelodictyon group</taxon>
        <taxon>Chlorobium</taxon>
    </lineage>
</organism>
<dbReference type="AlphaFoldDB" id="A0A432AUT2"/>
<dbReference type="EMBL" id="RXYK01000005">
    <property type="protein sequence ID" value="RTY38425.1"/>
    <property type="molecule type" value="Genomic_DNA"/>
</dbReference>
<dbReference type="InterPro" id="IPR001162">
    <property type="entry name" value="UvrC_RNase_H_dom"/>
</dbReference>
<dbReference type="InterPro" id="IPR047296">
    <property type="entry name" value="GIY-YIG_UvrC_Cho"/>
</dbReference>
<evidence type="ECO:0000256" key="6">
    <source>
        <dbReference type="ARBA" id="ARBA00023236"/>
    </source>
</evidence>
<accession>A0A432AUT2</accession>
<evidence type="ECO:0000256" key="3">
    <source>
        <dbReference type="ARBA" id="ARBA00022769"/>
    </source>
</evidence>
<dbReference type="Proteomes" id="UP000279908">
    <property type="component" value="Unassembled WGS sequence"/>
</dbReference>
<feature type="domain" description="UvrC family homology region profile" evidence="11">
    <location>
        <begin position="280"/>
        <end position="517"/>
    </location>
</feature>
<evidence type="ECO:0000313" key="12">
    <source>
        <dbReference type="EMBL" id="RTY38425.1"/>
    </source>
</evidence>
<keyword evidence="6 7" id="KW-0742">SOS response</keyword>
<evidence type="ECO:0000259" key="10">
    <source>
        <dbReference type="PROSITE" id="PS50164"/>
    </source>
</evidence>
<dbReference type="CDD" id="cd10434">
    <property type="entry name" value="GIY-YIG_UvrC_Cho"/>
    <property type="match status" value="1"/>
</dbReference>
<dbReference type="Pfam" id="PF22920">
    <property type="entry name" value="UvrC_RNaseH"/>
    <property type="match status" value="1"/>
</dbReference>
<comment type="function">
    <text evidence="7">The UvrABC repair system catalyzes the recognition and processing of DNA lesions. UvrC both incises the 5' and 3' sides of the lesion. The N-terminal half is responsible for the 3' incision and the C-terminal half is responsible for the 5' incision.</text>
</comment>
<dbReference type="PROSITE" id="PS50164">
    <property type="entry name" value="GIY_YIG"/>
    <property type="match status" value="1"/>
</dbReference>
<evidence type="ECO:0000313" key="13">
    <source>
        <dbReference type="Proteomes" id="UP000279908"/>
    </source>
</evidence>
<comment type="similarity">
    <text evidence="7">Belongs to the UvrC family.</text>
</comment>
<dbReference type="FunFam" id="3.40.1440.10:FF:000001">
    <property type="entry name" value="UvrABC system protein C"/>
    <property type="match status" value="1"/>
</dbReference>
<dbReference type="InterPro" id="IPR035901">
    <property type="entry name" value="GIY-YIG_endonuc_sf"/>
</dbReference>
<feature type="compositionally biased region" description="Polar residues" evidence="8">
    <location>
        <begin position="1"/>
        <end position="11"/>
    </location>
</feature>
<dbReference type="NCBIfam" id="TIGR00194">
    <property type="entry name" value="uvrC"/>
    <property type="match status" value="1"/>
</dbReference>
<dbReference type="InterPro" id="IPR036876">
    <property type="entry name" value="UVR_dom_sf"/>
</dbReference>
<feature type="region of interest" description="Disordered" evidence="8">
    <location>
        <begin position="1"/>
        <end position="21"/>
    </location>
</feature>
<dbReference type="PANTHER" id="PTHR30562">
    <property type="entry name" value="UVRC/OXIDOREDUCTASE"/>
    <property type="match status" value="1"/>
</dbReference>
<dbReference type="InterPro" id="IPR038476">
    <property type="entry name" value="UvrC_RNase_H_dom_sf"/>
</dbReference>
<dbReference type="InterPro" id="IPR001943">
    <property type="entry name" value="UVR_dom"/>
</dbReference>
<dbReference type="SMART" id="SM00465">
    <property type="entry name" value="GIYc"/>
    <property type="match status" value="1"/>
</dbReference>
<evidence type="ECO:0000256" key="2">
    <source>
        <dbReference type="ARBA" id="ARBA00022763"/>
    </source>
</evidence>
<dbReference type="Pfam" id="PF14520">
    <property type="entry name" value="HHH_5"/>
    <property type="match status" value="1"/>
</dbReference>
<evidence type="ECO:0000259" key="11">
    <source>
        <dbReference type="PROSITE" id="PS50165"/>
    </source>
</evidence>
<dbReference type="PROSITE" id="PS50165">
    <property type="entry name" value="UVRC"/>
    <property type="match status" value="1"/>
</dbReference>
<feature type="domain" description="UVR" evidence="9">
    <location>
        <begin position="228"/>
        <end position="263"/>
    </location>
</feature>
<dbReference type="Gene3D" id="4.10.860.10">
    <property type="entry name" value="UVR domain"/>
    <property type="match status" value="1"/>
</dbReference>
<dbReference type="InterPro" id="IPR000305">
    <property type="entry name" value="GIY-YIG_endonuc"/>
</dbReference>
<comment type="caution">
    <text evidence="12">The sequence shown here is derived from an EMBL/GenBank/DDBJ whole genome shotgun (WGS) entry which is preliminary data.</text>
</comment>
<feature type="domain" description="GIY-YIG" evidence="10">
    <location>
        <begin position="35"/>
        <end position="114"/>
    </location>
</feature>
<dbReference type="Gene3D" id="3.30.420.340">
    <property type="entry name" value="UvrC, RNAse H endonuclease domain"/>
    <property type="match status" value="1"/>
</dbReference>
<proteinExistence type="inferred from homology"/>
<dbReference type="FunFam" id="3.30.420.340:FF:000004">
    <property type="entry name" value="UvrABC system protein C"/>
    <property type="match status" value="1"/>
</dbReference>
<dbReference type="Gene3D" id="3.40.1440.10">
    <property type="entry name" value="GIY-YIG endonuclease"/>
    <property type="match status" value="1"/>
</dbReference>
<evidence type="ECO:0000259" key="9">
    <source>
        <dbReference type="PROSITE" id="PS50151"/>
    </source>
</evidence>
<comment type="subunit">
    <text evidence="7">Interacts with UvrB in an incision complex.</text>
</comment>
<dbReference type="GO" id="GO:0009381">
    <property type="term" value="F:excinuclease ABC activity"/>
    <property type="evidence" value="ECO:0007669"/>
    <property type="project" value="UniProtKB-UniRule"/>
</dbReference>
<dbReference type="GO" id="GO:0009432">
    <property type="term" value="P:SOS response"/>
    <property type="evidence" value="ECO:0007669"/>
    <property type="project" value="UniProtKB-UniRule"/>
</dbReference>
<sequence>MNSDGQHTEQQAVPMAAEEKEQEKLLREKIASLPKEPGVYQFRNDKGRVIYVGKAKNLRSRVRSYFSNPLQQSGKTQVLVTHIRDLEIIITSSEVEALILENNLIKELKPRYNINLKDDKTYPWLVITAEPFPRIFITRNRTRDRSIWFGPYTEAGQLRTILDLISSIFPVRSCRHPLTPENIASKKYKLCLDYHIHKCKGPCEGLQEEGDYLEMIGEIVRLLKGKTAGLRRDLHEKMLTAAEDLRFEEAAEIKLQLDSLKRYSERQKIVAADGADRDAVAVAIGEDEACGVVFRIREGKMLGSQHFILTNTKGESEATILGRVLETHYLKTADLMPDEVLLPELPEEEAAEALRALGREQQGEGGRQKEMRFTVPQIGEKAHLLDMCRQNARHHLAEYMVQKQKRGEAAREHSGSKALAEALHLENTPNRIECFDNSHLQGTDYVSAMVCFVMGRPLKGGYRKFKLNSFEGSDDYAAMEEAINRRYGGSLSKELPLPDLIIVDGGKGQVNTARKALDALGVSVPVIGLAKRLEEIFIPFTPDPFNLPKTSPALKLLQQLRDESHRFAISYHRTLRRKRTLQTELTAIEGIGEKTAFTLLERFGSAEGVAAATLEELAKTAGTMKAETVFNHYHSE</sequence>
<protein>
    <recommendedName>
        <fullName evidence="7">UvrABC system protein C</fullName>
        <shortName evidence="7">Protein UvrC</shortName>
    </recommendedName>
    <alternativeName>
        <fullName evidence="7">Excinuclease ABC subunit C</fullName>
    </alternativeName>
</protein>
<keyword evidence="4 7" id="KW-0267">Excision nuclease</keyword>
<dbReference type="SUPFAM" id="SSF46600">
    <property type="entry name" value="C-terminal UvrC-binding domain of UvrB"/>
    <property type="match status" value="1"/>
</dbReference>
<dbReference type="Gene3D" id="1.10.150.20">
    <property type="entry name" value="5' to 3' exonuclease, C-terminal subdomain"/>
    <property type="match status" value="1"/>
</dbReference>
<reference evidence="12 13" key="1">
    <citation type="submission" date="2018-12" db="EMBL/GenBank/DDBJ databases">
        <authorList>
            <person name="Lunina O.N."/>
            <person name="Grouzdev D.S."/>
            <person name="Gorlenko V.M."/>
            <person name="Savvichev A.S."/>
        </authorList>
    </citation>
    <scope>NUCLEOTIDE SEQUENCE [LARGE SCALE GENOMIC DNA]</scope>
    <source>
        <strain evidence="12 13">BrKhr-17</strain>
    </source>
</reference>
<keyword evidence="1 7" id="KW-0963">Cytoplasm</keyword>
<evidence type="ECO:0000256" key="1">
    <source>
        <dbReference type="ARBA" id="ARBA00022490"/>
    </source>
</evidence>
<dbReference type="GO" id="GO:0005737">
    <property type="term" value="C:cytoplasm"/>
    <property type="evidence" value="ECO:0007669"/>
    <property type="project" value="UniProtKB-SubCell"/>
</dbReference>
<evidence type="ECO:0000256" key="7">
    <source>
        <dbReference type="HAMAP-Rule" id="MF_00203"/>
    </source>
</evidence>
<dbReference type="InterPro" id="IPR050066">
    <property type="entry name" value="UvrABC_protein_C"/>
</dbReference>
<dbReference type="GO" id="GO:0003677">
    <property type="term" value="F:DNA binding"/>
    <property type="evidence" value="ECO:0007669"/>
    <property type="project" value="UniProtKB-UniRule"/>
</dbReference>
<evidence type="ECO:0000256" key="5">
    <source>
        <dbReference type="ARBA" id="ARBA00023204"/>
    </source>
</evidence>
<dbReference type="GO" id="GO:0006289">
    <property type="term" value="P:nucleotide-excision repair"/>
    <property type="evidence" value="ECO:0007669"/>
    <property type="project" value="UniProtKB-UniRule"/>
</dbReference>